<dbReference type="CDD" id="cd00082">
    <property type="entry name" value="HisKA"/>
    <property type="match status" value="1"/>
</dbReference>
<dbReference type="SUPFAM" id="SSF55874">
    <property type="entry name" value="ATPase domain of HSP90 chaperone/DNA topoisomerase II/histidine kinase"/>
    <property type="match status" value="1"/>
</dbReference>
<evidence type="ECO:0000313" key="12">
    <source>
        <dbReference type="Proteomes" id="UP000037716"/>
    </source>
</evidence>
<accession>A0A0M9CF50</accession>
<evidence type="ECO:0000256" key="6">
    <source>
        <dbReference type="ARBA" id="ARBA00022777"/>
    </source>
</evidence>
<evidence type="ECO:0000256" key="3">
    <source>
        <dbReference type="ARBA" id="ARBA00022553"/>
    </source>
</evidence>
<dbReference type="Pfam" id="PF02518">
    <property type="entry name" value="HATPase_c"/>
    <property type="match status" value="1"/>
</dbReference>
<keyword evidence="7" id="KW-0067">ATP-binding</keyword>
<dbReference type="GO" id="GO:0005524">
    <property type="term" value="F:ATP binding"/>
    <property type="evidence" value="ECO:0007669"/>
    <property type="project" value="UniProtKB-KW"/>
</dbReference>
<dbReference type="PROSITE" id="PS50109">
    <property type="entry name" value="HIS_KIN"/>
    <property type="match status" value="1"/>
</dbReference>
<keyword evidence="9" id="KW-0472">Membrane</keyword>
<keyword evidence="5" id="KW-0547">Nucleotide-binding</keyword>
<dbReference type="EC" id="2.7.13.3" evidence="2"/>
<sequence>MFFMKLFSNTLLFKRITLLVSLVIVTLILWNTYRFFQKFKLAERAKMEIHGEAIKELNTESLADLDQNISNLPLSIISKTKDIPFILVGDDGKIKGSNNLNPKKENDPEYLKEQLEIMKSQNQPIKVDYLGKTDYIYYRDSDLLDKLTYYPLALLLILILFLAIIYLFYKTNKASETNKLWTGMAKETAHQIGTPLSSLLGWISILKMENVDETYIEEIEKDVHRLNTIANRFSKIGSKPELKKENIVTITEQAFDYLESRSSKQISFTFSSNDDEIYANLNAELFGWVIENLIKNAIDAMLGKGQLNLKIENKQKRIKITVTDTGKGMPKKLFKQIFKPGFTTKKRGWGLGLSLSKRIIEDYHNGKIFVKKSEIDKGTTFQIVLDRI</sequence>
<dbReference type="InterPro" id="IPR003594">
    <property type="entry name" value="HATPase_dom"/>
</dbReference>
<comment type="catalytic activity">
    <reaction evidence="1">
        <text>ATP + protein L-histidine = ADP + protein N-phospho-L-histidine.</text>
        <dbReference type="EC" id="2.7.13.3"/>
    </reaction>
</comment>
<evidence type="ECO:0000256" key="5">
    <source>
        <dbReference type="ARBA" id="ARBA00022741"/>
    </source>
</evidence>
<dbReference type="Gene3D" id="1.10.287.130">
    <property type="match status" value="1"/>
</dbReference>
<evidence type="ECO:0000256" key="8">
    <source>
        <dbReference type="ARBA" id="ARBA00023012"/>
    </source>
</evidence>
<evidence type="ECO:0000256" key="7">
    <source>
        <dbReference type="ARBA" id="ARBA00022840"/>
    </source>
</evidence>
<protein>
    <recommendedName>
        <fullName evidence="2">histidine kinase</fullName>
        <ecNumber evidence="2">2.7.13.3</ecNumber>
    </recommendedName>
</protein>
<gene>
    <name evidence="11" type="ORF">I602_951</name>
</gene>
<dbReference type="AlphaFoldDB" id="A0A0M9CF50"/>
<dbReference type="InterPro" id="IPR004358">
    <property type="entry name" value="Sig_transdc_His_kin-like_C"/>
</dbReference>
<dbReference type="PRINTS" id="PR00344">
    <property type="entry name" value="BCTRLSENSOR"/>
</dbReference>
<keyword evidence="6 11" id="KW-0418">Kinase</keyword>
<dbReference type="InterPro" id="IPR005467">
    <property type="entry name" value="His_kinase_dom"/>
</dbReference>
<dbReference type="STRING" id="1300348.I602_951"/>
<evidence type="ECO:0000256" key="2">
    <source>
        <dbReference type="ARBA" id="ARBA00012438"/>
    </source>
</evidence>
<comment type="caution">
    <text evidence="11">The sequence shown here is derived from an EMBL/GenBank/DDBJ whole genome shotgun (WGS) entry which is preliminary data.</text>
</comment>
<keyword evidence="4" id="KW-0808">Transferase</keyword>
<reference evidence="11 12" key="1">
    <citation type="submission" date="2015-07" db="EMBL/GenBank/DDBJ databases">
        <title>Genome of Polaribacter dokdonenesis DSW-5, isolated from seawater off Dokdo in Korea.</title>
        <authorList>
            <person name="Yoon K."/>
            <person name="Song J.Y."/>
            <person name="Kim J.F."/>
        </authorList>
    </citation>
    <scope>NUCLEOTIDE SEQUENCE [LARGE SCALE GENOMIC DNA]</scope>
    <source>
        <strain evidence="11 12">DSW-5</strain>
    </source>
</reference>
<evidence type="ECO:0000256" key="9">
    <source>
        <dbReference type="SAM" id="Phobius"/>
    </source>
</evidence>
<dbReference type="PANTHER" id="PTHR43065:SF10">
    <property type="entry name" value="PEROXIDE STRESS-ACTIVATED HISTIDINE KINASE MAK3"/>
    <property type="match status" value="1"/>
</dbReference>
<dbReference type="InterPro" id="IPR036890">
    <property type="entry name" value="HATPase_C_sf"/>
</dbReference>
<proteinExistence type="predicted"/>
<dbReference type="SMART" id="SM00387">
    <property type="entry name" value="HATPase_c"/>
    <property type="match status" value="1"/>
</dbReference>
<keyword evidence="9" id="KW-1133">Transmembrane helix</keyword>
<dbReference type="EMBL" id="LGBR01000001">
    <property type="protein sequence ID" value="KOY51391.1"/>
    <property type="molecule type" value="Genomic_DNA"/>
</dbReference>
<dbReference type="InterPro" id="IPR036097">
    <property type="entry name" value="HisK_dim/P_sf"/>
</dbReference>
<dbReference type="Pfam" id="PF00512">
    <property type="entry name" value="HisKA"/>
    <property type="match status" value="1"/>
</dbReference>
<dbReference type="SUPFAM" id="SSF47384">
    <property type="entry name" value="Homodimeric domain of signal transducing histidine kinase"/>
    <property type="match status" value="1"/>
</dbReference>
<dbReference type="PATRIC" id="fig|1300348.6.peg.951"/>
<name>A0A0M9CF50_9FLAO</name>
<organism evidence="11 12">
    <name type="scientific">Polaribacter dokdonensis DSW-5</name>
    <dbReference type="NCBI Taxonomy" id="1300348"/>
    <lineage>
        <taxon>Bacteria</taxon>
        <taxon>Pseudomonadati</taxon>
        <taxon>Bacteroidota</taxon>
        <taxon>Flavobacteriia</taxon>
        <taxon>Flavobacteriales</taxon>
        <taxon>Flavobacteriaceae</taxon>
    </lineage>
</organism>
<evidence type="ECO:0000256" key="1">
    <source>
        <dbReference type="ARBA" id="ARBA00000085"/>
    </source>
</evidence>
<feature type="domain" description="Histidine kinase" evidence="10">
    <location>
        <begin position="187"/>
        <end position="388"/>
    </location>
</feature>
<dbReference type="PANTHER" id="PTHR43065">
    <property type="entry name" value="SENSOR HISTIDINE KINASE"/>
    <property type="match status" value="1"/>
</dbReference>
<feature type="transmembrane region" description="Helical" evidence="9">
    <location>
        <begin position="12"/>
        <end position="30"/>
    </location>
</feature>
<evidence type="ECO:0000313" key="11">
    <source>
        <dbReference type="EMBL" id="KOY51391.1"/>
    </source>
</evidence>
<evidence type="ECO:0000259" key="10">
    <source>
        <dbReference type="PROSITE" id="PS50109"/>
    </source>
</evidence>
<dbReference type="GO" id="GO:0000155">
    <property type="term" value="F:phosphorelay sensor kinase activity"/>
    <property type="evidence" value="ECO:0007669"/>
    <property type="project" value="InterPro"/>
</dbReference>
<evidence type="ECO:0000256" key="4">
    <source>
        <dbReference type="ARBA" id="ARBA00022679"/>
    </source>
</evidence>
<dbReference type="InterPro" id="IPR003661">
    <property type="entry name" value="HisK_dim/P_dom"/>
</dbReference>
<dbReference type="Proteomes" id="UP000037716">
    <property type="component" value="Unassembled WGS sequence"/>
</dbReference>
<feature type="transmembrane region" description="Helical" evidence="9">
    <location>
        <begin position="147"/>
        <end position="169"/>
    </location>
</feature>
<keyword evidence="3" id="KW-0597">Phosphoprotein</keyword>
<keyword evidence="9" id="KW-0812">Transmembrane</keyword>
<keyword evidence="8" id="KW-0902">Two-component regulatory system</keyword>
<dbReference type="Gene3D" id="3.30.565.10">
    <property type="entry name" value="Histidine kinase-like ATPase, C-terminal domain"/>
    <property type="match status" value="1"/>
</dbReference>
<dbReference type="CDD" id="cd00075">
    <property type="entry name" value="HATPase"/>
    <property type="match status" value="1"/>
</dbReference>